<comment type="cofactor">
    <cofactor evidence="4">
        <name>a divalent metal cation</name>
        <dbReference type="ChEBI" id="CHEBI:60240"/>
    </cofactor>
</comment>
<dbReference type="STRING" id="64702.SAMN05443377_10349"/>
<comment type="similarity">
    <text evidence="4">Belongs to the mandelate racemase/muconate lactonizing enzyme family. MenC type 1 subfamily.</text>
</comment>
<accession>A0A1H9QD77</accession>
<evidence type="ECO:0000256" key="4">
    <source>
        <dbReference type="HAMAP-Rule" id="MF_00470"/>
    </source>
</evidence>
<dbReference type="Pfam" id="PF13378">
    <property type="entry name" value="MR_MLE_C"/>
    <property type="match status" value="1"/>
</dbReference>
<keyword evidence="2 4" id="KW-0460">Magnesium</keyword>
<comment type="pathway">
    <text evidence="4">Quinol/quinone metabolism; 1,4-dihydroxy-2-naphthoate biosynthesis; 1,4-dihydroxy-2-naphthoate from chorismate: step 4/7.</text>
</comment>
<organism evidence="7 8">
    <name type="scientific">Propionibacterium cyclohexanicum</name>
    <dbReference type="NCBI Taxonomy" id="64702"/>
    <lineage>
        <taxon>Bacteria</taxon>
        <taxon>Bacillati</taxon>
        <taxon>Actinomycetota</taxon>
        <taxon>Actinomycetes</taxon>
        <taxon>Propionibacteriales</taxon>
        <taxon>Propionibacteriaceae</taxon>
        <taxon>Propionibacterium</taxon>
    </lineage>
</organism>
<comment type="function">
    <text evidence="4">Converts 2-succinyl-6-hydroxy-2,4-cyclohexadiene-1-carboxylate (SHCHC) to 2-succinylbenzoate (OSB).</text>
</comment>
<keyword evidence="4" id="KW-0474">Menaquinone biosynthesis</keyword>
<dbReference type="SUPFAM" id="SSF51604">
    <property type="entry name" value="Enolase C-terminal domain-like"/>
    <property type="match status" value="1"/>
</dbReference>
<keyword evidence="8" id="KW-1185">Reference proteome</keyword>
<evidence type="ECO:0000313" key="7">
    <source>
        <dbReference type="EMBL" id="SER58491.1"/>
    </source>
</evidence>
<dbReference type="GO" id="GO:0043748">
    <property type="term" value="F:O-succinylbenzoate synthase activity"/>
    <property type="evidence" value="ECO:0007669"/>
    <property type="project" value="UniProtKB-EC"/>
</dbReference>
<feature type="binding site" evidence="4">
    <location>
        <position position="204"/>
    </location>
    <ligand>
        <name>Mg(2+)</name>
        <dbReference type="ChEBI" id="CHEBI:18420"/>
    </ligand>
</feature>
<dbReference type="Gene3D" id="3.20.20.120">
    <property type="entry name" value="Enolase-like C-terminal domain"/>
    <property type="match status" value="1"/>
</dbReference>
<feature type="domain" description="Mandelate racemase/muconate lactonizing enzyme C-terminal" evidence="6">
    <location>
        <begin position="126"/>
        <end position="223"/>
    </location>
</feature>
<feature type="binding site" evidence="4">
    <location>
        <position position="176"/>
    </location>
    <ligand>
        <name>Mg(2+)</name>
        <dbReference type="ChEBI" id="CHEBI:18420"/>
    </ligand>
</feature>
<evidence type="ECO:0000256" key="2">
    <source>
        <dbReference type="ARBA" id="ARBA00022842"/>
    </source>
</evidence>
<dbReference type="GO" id="GO:0000287">
    <property type="term" value="F:magnesium ion binding"/>
    <property type="evidence" value="ECO:0007669"/>
    <property type="project" value="UniProtKB-UniRule"/>
</dbReference>
<feature type="region of interest" description="Disordered" evidence="5">
    <location>
        <begin position="1"/>
        <end position="21"/>
    </location>
</feature>
<dbReference type="UniPathway" id="UPA01057">
    <property type="reaction ID" value="UER00165"/>
</dbReference>
<dbReference type="AlphaFoldDB" id="A0A1H9QD77"/>
<dbReference type="SMART" id="SM00922">
    <property type="entry name" value="MR_MLE"/>
    <property type="match status" value="1"/>
</dbReference>
<keyword evidence="3 4" id="KW-0456">Lyase</keyword>
<dbReference type="CDD" id="cd03320">
    <property type="entry name" value="OSBS"/>
    <property type="match status" value="1"/>
</dbReference>
<gene>
    <name evidence="4" type="primary">menC</name>
    <name evidence="7" type="ORF">SAMN05443377_10349</name>
</gene>
<dbReference type="InterPro" id="IPR013342">
    <property type="entry name" value="Mandelate_racemase_C"/>
</dbReference>
<sequence length="360" mass="38520">MVVRTEPTDDGRGMDGADESHGYDCRVSERASLSEIQLPPCLQIRGIDRLLVYRIEMRHRFRRISVRDGLLLHGPAGWGECSPFWDYGPDESVEWLRAAIEAACEQPPAVVRGRIPVNVTIPVVSPQTAAALVQDSGGCRTAKVKVADPHSALRDDCARVEAVRAALGESGRIRVDANGAWSVEQAIEAIRELDAAAQGLEYVEQPTGQVEGLAQVRRAVDVPVAADESVRRASDPLAVAAAGAADLLVIKAQPLGGLRRALDVVARAKLPVVVSSALETSVGLSVGAQLAAALPRLDHACGLATVELFASDVTDRPLAPDDGCVAVRRVGVDVPVGQDVAVELCWRWAHRLELMCLRLQ</sequence>
<evidence type="ECO:0000313" key="8">
    <source>
        <dbReference type="Proteomes" id="UP000198815"/>
    </source>
</evidence>
<dbReference type="NCBIfam" id="NF002782">
    <property type="entry name" value="PRK02901.1"/>
    <property type="match status" value="1"/>
</dbReference>
<evidence type="ECO:0000259" key="6">
    <source>
        <dbReference type="SMART" id="SM00922"/>
    </source>
</evidence>
<name>A0A1H9QD77_9ACTN</name>
<comment type="pathway">
    <text evidence="4">Quinol/quinone metabolism; menaquinone biosynthesis.</text>
</comment>
<dbReference type="InterPro" id="IPR029065">
    <property type="entry name" value="Enolase_C-like"/>
</dbReference>
<dbReference type="EC" id="4.2.1.113" evidence="4"/>
<proteinExistence type="inferred from homology"/>
<dbReference type="EMBL" id="FOGZ01000003">
    <property type="protein sequence ID" value="SER58491.1"/>
    <property type="molecule type" value="Genomic_DNA"/>
</dbReference>
<comment type="catalytic activity">
    <reaction evidence="4">
        <text>(1R,6R)-6-hydroxy-2-succinyl-cyclohexa-2,4-diene-1-carboxylate = 2-succinylbenzoate + H2O</text>
        <dbReference type="Rhea" id="RHEA:10196"/>
        <dbReference type="ChEBI" id="CHEBI:15377"/>
        <dbReference type="ChEBI" id="CHEBI:18325"/>
        <dbReference type="ChEBI" id="CHEBI:58689"/>
        <dbReference type="EC" id="4.2.1.113"/>
    </reaction>
</comment>
<dbReference type="PANTHER" id="PTHR48073">
    <property type="entry name" value="O-SUCCINYLBENZOATE SYNTHASE-RELATED"/>
    <property type="match status" value="1"/>
</dbReference>
<dbReference type="SFLD" id="SFLDF00009">
    <property type="entry name" value="o-succinylbenzoate_synthase"/>
    <property type="match status" value="1"/>
</dbReference>
<feature type="binding site" evidence="4">
    <location>
        <position position="227"/>
    </location>
    <ligand>
        <name>Mg(2+)</name>
        <dbReference type="ChEBI" id="CHEBI:18420"/>
    </ligand>
</feature>
<feature type="active site" description="Proton acceptor" evidence="4">
    <location>
        <position position="251"/>
    </location>
</feature>
<keyword evidence="1 4" id="KW-0479">Metal-binding</keyword>
<evidence type="ECO:0000256" key="1">
    <source>
        <dbReference type="ARBA" id="ARBA00022723"/>
    </source>
</evidence>
<dbReference type="UniPathway" id="UPA00079"/>
<dbReference type="SFLD" id="SFLDG00180">
    <property type="entry name" value="muconate_cycloisomerase"/>
    <property type="match status" value="1"/>
</dbReference>
<dbReference type="Proteomes" id="UP000198815">
    <property type="component" value="Unassembled WGS sequence"/>
</dbReference>
<dbReference type="GO" id="GO:0009234">
    <property type="term" value="P:menaquinone biosynthetic process"/>
    <property type="evidence" value="ECO:0007669"/>
    <property type="project" value="UniProtKB-UniRule"/>
</dbReference>
<dbReference type="InterPro" id="IPR010196">
    <property type="entry name" value="OSB_synthase_MenC1"/>
</dbReference>
<evidence type="ECO:0000256" key="5">
    <source>
        <dbReference type="SAM" id="MobiDB-lite"/>
    </source>
</evidence>
<dbReference type="PANTHER" id="PTHR48073:SF2">
    <property type="entry name" value="O-SUCCINYLBENZOATE SYNTHASE"/>
    <property type="match status" value="1"/>
</dbReference>
<dbReference type="InterPro" id="IPR036849">
    <property type="entry name" value="Enolase-like_C_sf"/>
</dbReference>
<dbReference type="SFLD" id="SFLDS00001">
    <property type="entry name" value="Enolase"/>
    <property type="match status" value="1"/>
</dbReference>
<evidence type="ECO:0000256" key="3">
    <source>
        <dbReference type="ARBA" id="ARBA00023239"/>
    </source>
</evidence>
<dbReference type="Pfam" id="PF18374">
    <property type="entry name" value="Enolase_like_N"/>
    <property type="match status" value="1"/>
</dbReference>
<feature type="active site" description="Proton donor" evidence="4">
    <location>
        <position position="145"/>
    </location>
</feature>
<reference evidence="7 8" key="1">
    <citation type="submission" date="2016-10" db="EMBL/GenBank/DDBJ databases">
        <authorList>
            <person name="de Groot N.N."/>
        </authorList>
    </citation>
    <scope>NUCLEOTIDE SEQUENCE [LARGE SCALE GENOMIC DNA]</scope>
    <source>
        <strain evidence="7 8">DSM 16859</strain>
    </source>
</reference>
<protein>
    <recommendedName>
        <fullName evidence="4">o-succinylbenzoate synthase</fullName>
        <shortName evidence="4">OSB synthase</shortName>
        <shortName evidence="4">OSBS</shortName>
        <ecNumber evidence="4">4.2.1.113</ecNumber>
    </recommendedName>
    <alternativeName>
        <fullName evidence="4">4-(2'-carboxyphenyl)-4-oxybutyric acid synthase</fullName>
    </alternativeName>
    <alternativeName>
        <fullName evidence="4">o-succinylbenzoic acid synthase</fullName>
    </alternativeName>
</protein>
<dbReference type="HAMAP" id="MF_00470">
    <property type="entry name" value="MenC_1"/>
    <property type="match status" value="1"/>
</dbReference>